<gene>
    <name evidence="1" type="ORF">AYO28_13125</name>
</gene>
<dbReference type="Pfam" id="PF19929">
    <property type="entry name" value="DUF6392"/>
    <property type="match status" value="1"/>
</dbReference>
<dbReference type="RefSeq" id="WP_064302197.1">
    <property type="nucleotide sequence ID" value="NZ_LUCV01000010.1"/>
</dbReference>
<comment type="caution">
    <text evidence="1">The sequence shown here is derived from an EMBL/GenBank/DDBJ whole genome shotgun (WGS) entry which is preliminary data.</text>
</comment>
<dbReference type="AlphaFoldDB" id="A0A177SRS7"/>
<evidence type="ECO:0000313" key="1">
    <source>
        <dbReference type="EMBL" id="OAI93676.1"/>
    </source>
</evidence>
<proteinExistence type="predicted"/>
<dbReference type="InterPro" id="IPR045657">
    <property type="entry name" value="DUF6392"/>
</dbReference>
<accession>A0A177SRS7</accession>
<evidence type="ECO:0000313" key="2">
    <source>
        <dbReference type="Proteomes" id="UP000077752"/>
    </source>
</evidence>
<organism evidence="1 2">
    <name type="scientific">Pseudomonas putida</name>
    <name type="common">Arthrobacter siderocapsulatus</name>
    <dbReference type="NCBI Taxonomy" id="303"/>
    <lineage>
        <taxon>Bacteria</taxon>
        <taxon>Pseudomonadati</taxon>
        <taxon>Pseudomonadota</taxon>
        <taxon>Gammaproteobacteria</taxon>
        <taxon>Pseudomonadales</taxon>
        <taxon>Pseudomonadaceae</taxon>
        <taxon>Pseudomonas</taxon>
    </lineage>
</organism>
<sequence length="153" mass="16967">MKKGDIDKIVGFLGRPYAELAAENIFPEVEFSEIYPGSESVYILPEEGLGLDFLAENKVLKALHITLKETYEGTSVYKGELPEIFFPGMDQEMVLDLFGEPVSSGAPVLMPVPIGQTGGWAFYVYDDELFPGVLLQFQYAADMQVKTVVFALK</sequence>
<protein>
    <recommendedName>
        <fullName evidence="3">Pyocin immunity protein</fullName>
    </recommendedName>
</protein>
<name>A0A177SRS7_PSEPU</name>
<reference evidence="1 2" key="1">
    <citation type="submission" date="2016-03" db="EMBL/GenBank/DDBJ databases">
        <title>Draft Genome Assembly of Pseudomonas putida strain CBF10-2.</title>
        <authorList>
            <person name="Iyer R.S."/>
            <person name="Damania A."/>
        </authorList>
    </citation>
    <scope>NUCLEOTIDE SEQUENCE [LARGE SCALE GENOMIC DNA]</scope>
    <source>
        <strain evidence="1 2">CBF10-2</strain>
    </source>
</reference>
<evidence type="ECO:0008006" key="3">
    <source>
        <dbReference type="Google" id="ProtNLM"/>
    </source>
</evidence>
<dbReference type="Proteomes" id="UP000077752">
    <property type="component" value="Unassembled WGS sequence"/>
</dbReference>
<dbReference type="EMBL" id="LUCV01000010">
    <property type="protein sequence ID" value="OAI93676.1"/>
    <property type="molecule type" value="Genomic_DNA"/>
</dbReference>